<evidence type="ECO:0000313" key="2">
    <source>
        <dbReference type="EMBL" id="CAF1627387.1"/>
    </source>
</evidence>
<evidence type="ECO:0000313" key="12">
    <source>
        <dbReference type="Proteomes" id="UP000663866"/>
    </source>
</evidence>
<evidence type="ECO:0000313" key="7">
    <source>
        <dbReference type="EMBL" id="CAF4206570.1"/>
    </source>
</evidence>
<evidence type="ECO:0000313" key="9">
    <source>
        <dbReference type="EMBL" id="CAF5186140.1"/>
    </source>
</evidence>
<gene>
    <name evidence="8" type="ORF">BYL167_LOCUS63319</name>
    <name evidence="1" type="ORF">CJN711_LOCUS32030</name>
    <name evidence="10" type="ORF">GIL414_LOCUS71936</name>
    <name evidence="2" type="ORF">KQP761_LOCUS25581</name>
    <name evidence="4" type="ORF">MBJ925_LOCUS15883</name>
    <name evidence="6" type="ORF">OVN521_LOCUS18538</name>
    <name evidence="9" type="ORF">SMN809_LOCUS70544</name>
    <name evidence="7" type="ORF">UXM345_LOCUS28311</name>
    <name evidence="5" type="ORF">WKI299_LOCUS35841</name>
    <name evidence="3" type="ORF">XDN619_LOCUS5749</name>
</gene>
<dbReference type="AlphaFoldDB" id="A0A816CVD5"/>
<dbReference type="Proteomes" id="UP000676336">
    <property type="component" value="Unassembled WGS sequence"/>
</dbReference>
<name>A0A816CVD5_9BILA</name>
<evidence type="ECO:0000313" key="10">
    <source>
        <dbReference type="EMBL" id="CAF5188157.1"/>
    </source>
</evidence>
<dbReference type="EMBL" id="CAJNRE010007590">
    <property type="protein sequence ID" value="CAF2066402.1"/>
    <property type="molecule type" value="Genomic_DNA"/>
</dbReference>
<keyword evidence="12" id="KW-1185">Reference proteome</keyword>
<dbReference type="Proteomes" id="UP000663856">
    <property type="component" value="Unassembled WGS sequence"/>
</dbReference>
<dbReference type="EMBL" id="CAJOBI010321698">
    <property type="protein sequence ID" value="CAF5186140.1"/>
    <property type="molecule type" value="Genomic_DNA"/>
</dbReference>
<evidence type="ECO:0000313" key="8">
    <source>
        <dbReference type="EMBL" id="CAF5092418.1"/>
    </source>
</evidence>
<dbReference type="EMBL" id="CAJOBG010003380">
    <property type="protein sequence ID" value="CAF4059959.1"/>
    <property type="molecule type" value="Genomic_DNA"/>
</dbReference>
<dbReference type="EMBL" id="CAJNOW010013947">
    <property type="protein sequence ID" value="CAF1627387.1"/>
    <property type="molecule type" value="Genomic_DNA"/>
</dbReference>
<dbReference type="Proteomes" id="UP000681720">
    <property type="component" value="Unassembled WGS sequence"/>
</dbReference>
<dbReference type="Proteomes" id="UP000663887">
    <property type="component" value="Unassembled WGS sequence"/>
</dbReference>
<reference evidence="2" key="1">
    <citation type="submission" date="2021-02" db="EMBL/GenBank/DDBJ databases">
        <authorList>
            <person name="Nowell W R."/>
        </authorList>
    </citation>
    <scope>NUCLEOTIDE SEQUENCE</scope>
</reference>
<dbReference type="EMBL" id="CAJOBH010236372">
    <property type="protein sequence ID" value="CAF5092418.1"/>
    <property type="molecule type" value="Genomic_DNA"/>
</dbReference>
<evidence type="ECO:0000313" key="6">
    <source>
        <dbReference type="EMBL" id="CAF4059959.1"/>
    </source>
</evidence>
<evidence type="ECO:0000313" key="3">
    <source>
        <dbReference type="EMBL" id="CAF2035010.1"/>
    </source>
</evidence>
<dbReference type="Proteomes" id="UP000663834">
    <property type="component" value="Unassembled WGS sequence"/>
</dbReference>
<evidence type="ECO:0000313" key="11">
    <source>
        <dbReference type="Proteomes" id="UP000663834"/>
    </source>
</evidence>
<dbReference type="Proteomes" id="UP000681967">
    <property type="component" value="Unassembled WGS sequence"/>
</dbReference>
<proteinExistence type="predicted"/>
<dbReference type="Gene3D" id="2.120.10.30">
    <property type="entry name" value="TolB, C-terminal domain"/>
    <property type="match status" value="1"/>
</dbReference>
<evidence type="ECO:0000313" key="4">
    <source>
        <dbReference type="EMBL" id="CAF2066402.1"/>
    </source>
</evidence>
<dbReference type="EMBL" id="CAJNRG010001612">
    <property type="protein sequence ID" value="CAF2035010.1"/>
    <property type="molecule type" value="Genomic_DNA"/>
</dbReference>
<sequence>MTVAGGHGKGNATDQLDCPYGFFIDTNHGVVVADSNNSHIVRWNMNNSNGQLLAGGCGKGNRWNQLDCSSDVMINKGTDDLSLFVIEYIIEYYNSPGQSIL</sequence>
<dbReference type="Proteomes" id="UP000663866">
    <property type="component" value="Unassembled WGS sequence"/>
</dbReference>
<dbReference type="EMBL" id="CAJOBF010006452">
    <property type="protein sequence ID" value="CAF4206570.1"/>
    <property type="molecule type" value="Genomic_DNA"/>
</dbReference>
<evidence type="ECO:0000313" key="5">
    <source>
        <dbReference type="EMBL" id="CAF2227425.1"/>
    </source>
</evidence>
<dbReference type="InterPro" id="IPR011042">
    <property type="entry name" value="6-blade_b-propeller_TolB-like"/>
</dbReference>
<dbReference type="EMBL" id="CAJNRF010017278">
    <property type="protein sequence ID" value="CAF2227425.1"/>
    <property type="molecule type" value="Genomic_DNA"/>
</dbReference>
<organism evidence="2 11">
    <name type="scientific">Rotaria magnacalcarata</name>
    <dbReference type="NCBI Taxonomy" id="392030"/>
    <lineage>
        <taxon>Eukaryota</taxon>
        <taxon>Metazoa</taxon>
        <taxon>Spiralia</taxon>
        <taxon>Gnathifera</taxon>
        <taxon>Rotifera</taxon>
        <taxon>Eurotatoria</taxon>
        <taxon>Bdelloidea</taxon>
        <taxon>Philodinida</taxon>
        <taxon>Philodinidae</taxon>
        <taxon>Rotaria</taxon>
    </lineage>
</organism>
<dbReference type="Proteomes" id="UP000663855">
    <property type="component" value="Unassembled WGS sequence"/>
</dbReference>
<dbReference type="EMBL" id="CAJNOV010015368">
    <property type="protein sequence ID" value="CAF1571883.1"/>
    <property type="molecule type" value="Genomic_DNA"/>
</dbReference>
<dbReference type="Proteomes" id="UP000663842">
    <property type="component" value="Unassembled WGS sequence"/>
</dbReference>
<accession>A0A816CVD5</accession>
<protein>
    <submittedName>
        <fullName evidence="2">Uncharacterized protein</fullName>
    </submittedName>
</protein>
<dbReference type="EMBL" id="CAJOBJ010335343">
    <property type="protein sequence ID" value="CAF5188157.1"/>
    <property type="molecule type" value="Genomic_DNA"/>
</dbReference>
<dbReference type="OrthoDB" id="342730at2759"/>
<evidence type="ECO:0000313" key="1">
    <source>
        <dbReference type="EMBL" id="CAF1571883.1"/>
    </source>
</evidence>
<dbReference type="Proteomes" id="UP000663824">
    <property type="component" value="Unassembled WGS sequence"/>
</dbReference>
<dbReference type="SUPFAM" id="SSF101898">
    <property type="entry name" value="NHL repeat"/>
    <property type="match status" value="1"/>
</dbReference>
<comment type="caution">
    <text evidence="2">The sequence shown here is derived from an EMBL/GenBank/DDBJ whole genome shotgun (WGS) entry which is preliminary data.</text>
</comment>